<dbReference type="PROSITE" id="PS51257">
    <property type="entry name" value="PROKAR_LIPOPROTEIN"/>
    <property type="match status" value="1"/>
</dbReference>
<dbReference type="Proteomes" id="UP001631949">
    <property type="component" value="Unassembled WGS sequence"/>
</dbReference>
<dbReference type="Gene3D" id="3.40.190.10">
    <property type="entry name" value="Periplasmic binding protein-like II"/>
    <property type="match status" value="1"/>
</dbReference>
<feature type="coiled-coil region" evidence="1">
    <location>
        <begin position="402"/>
        <end position="433"/>
    </location>
</feature>
<accession>A0ABW9H3M3</accession>
<dbReference type="PANTHER" id="PTHR43649">
    <property type="entry name" value="ARABINOSE-BINDING PROTEIN-RELATED"/>
    <property type="match status" value="1"/>
</dbReference>
<reference evidence="3 4" key="1">
    <citation type="journal article" date="2016" name="Int. J. Syst. Evol. Microbiol.">
        <title>Peptococcus simiae sp. nov., isolated from rhesus macaque faeces and emended description of the genus Peptococcus.</title>
        <authorList>
            <person name="Shkoporov A.N."/>
            <person name="Efimov B.A."/>
            <person name="Kondova I."/>
            <person name="Ouwerling B."/>
            <person name="Chaplin A.V."/>
            <person name="Shcherbakova V.A."/>
            <person name="Langermans J.A.M."/>
        </authorList>
    </citation>
    <scope>NUCLEOTIDE SEQUENCE [LARGE SCALE GENOMIC DNA]</scope>
    <source>
        <strain evidence="3 4">M108</strain>
    </source>
</reference>
<dbReference type="RefSeq" id="WP_408978066.1">
    <property type="nucleotide sequence ID" value="NZ_JBJUVG010000018.1"/>
</dbReference>
<name>A0ABW9H3M3_9FIRM</name>
<keyword evidence="1" id="KW-0175">Coiled coil</keyword>
<evidence type="ECO:0000256" key="2">
    <source>
        <dbReference type="SAM" id="SignalP"/>
    </source>
</evidence>
<feature type="chain" id="PRO_5046638670" evidence="2">
    <location>
        <begin position="27"/>
        <end position="433"/>
    </location>
</feature>
<proteinExistence type="predicted"/>
<feature type="signal peptide" evidence="2">
    <location>
        <begin position="1"/>
        <end position="26"/>
    </location>
</feature>
<keyword evidence="4" id="KW-1185">Reference proteome</keyword>
<dbReference type="Pfam" id="PF13416">
    <property type="entry name" value="SBP_bac_8"/>
    <property type="match status" value="1"/>
</dbReference>
<dbReference type="CDD" id="cd14748">
    <property type="entry name" value="PBP2_UgpB"/>
    <property type="match status" value="1"/>
</dbReference>
<dbReference type="EMBL" id="JBJUVG010000018">
    <property type="protein sequence ID" value="MFM9414461.1"/>
    <property type="molecule type" value="Genomic_DNA"/>
</dbReference>
<protein>
    <submittedName>
        <fullName evidence="3">ABC transporter substrate-binding protein</fullName>
    </submittedName>
</protein>
<sequence>MTSWVKRLTATALAGALLFTAGCSPAAKEETSAASGDGPVEIEFWYGLGSVAGETMEGIIADFNASQDKVKVTGVQQPSYSDTFQKVQAALASKQAPAVFISDNMQELAQRDIIAPLDDVMDDRTPKDDYLEVFMEPAVQDGKVMALPAYGTTQVCYYRKDLLSQAGVDPKDMYSSWEKVYETSKQLQDQGVAQYGHLFMWDQENLMDIALSAGGKILSEDGKQVLINTPEWVESWDFVRKQIFDDKTMKIESGGQGWEYWYRTIDNVLNGVAIGYTGSSGDKGDLDFNIIDSCVQPGFNGHEPKPRAGSLYMVVPKIATDEQKKAAYEWMAYFNSPEVCAKWSQKIGYIPVRKAALEVEEYKKFLEENPYAAVPYNQAQHASPAFFDPTGSKITDALKKAADKLELENVPAKEALDAAQKEAQAALDEVNSK</sequence>
<organism evidence="3 4">
    <name type="scientific">Peptococcus simiae</name>
    <dbReference type="NCBI Taxonomy" id="1643805"/>
    <lineage>
        <taxon>Bacteria</taxon>
        <taxon>Bacillati</taxon>
        <taxon>Bacillota</taxon>
        <taxon>Clostridia</taxon>
        <taxon>Eubacteriales</taxon>
        <taxon>Peptococcaceae</taxon>
        <taxon>Peptococcus</taxon>
    </lineage>
</organism>
<dbReference type="InterPro" id="IPR050490">
    <property type="entry name" value="Bact_solute-bd_prot1"/>
</dbReference>
<dbReference type="SUPFAM" id="SSF53850">
    <property type="entry name" value="Periplasmic binding protein-like II"/>
    <property type="match status" value="1"/>
</dbReference>
<keyword evidence="2" id="KW-0732">Signal</keyword>
<gene>
    <name evidence="3" type="ORF">ACKQTC_08790</name>
</gene>
<dbReference type="InterPro" id="IPR006059">
    <property type="entry name" value="SBP"/>
</dbReference>
<comment type="caution">
    <text evidence="3">The sequence shown here is derived from an EMBL/GenBank/DDBJ whole genome shotgun (WGS) entry which is preliminary data.</text>
</comment>
<evidence type="ECO:0000313" key="4">
    <source>
        <dbReference type="Proteomes" id="UP001631949"/>
    </source>
</evidence>
<dbReference type="PANTHER" id="PTHR43649:SF12">
    <property type="entry name" value="DIACETYLCHITOBIOSE BINDING PROTEIN DASA"/>
    <property type="match status" value="1"/>
</dbReference>
<evidence type="ECO:0000313" key="3">
    <source>
        <dbReference type="EMBL" id="MFM9414461.1"/>
    </source>
</evidence>
<evidence type="ECO:0000256" key="1">
    <source>
        <dbReference type="SAM" id="Coils"/>
    </source>
</evidence>